<dbReference type="GO" id="GO:0030798">
    <property type="term" value="F:trans-aconitate 2-methyltransferase activity"/>
    <property type="evidence" value="ECO:0007669"/>
    <property type="project" value="InterPro"/>
</dbReference>
<evidence type="ECO:0000313" key="3">
    <source>
        <dbReference type="Proteomes" id="UP000076925"/>
    </source>
</evidence>
<dbReference type="GO" id="GO:0032259">
    <property type="term" value="P:methylation"/>
    <property type="evidence" value="ECO:0007669"/>
    <property type="project" value="UniProtKB-KW"/>
</dbReference>
<dbReference type="InterPro" id="IPR025714">
    <property type="entry name" value="Methyltranfer_dom"/>
</dbReference>
<dbReference type="RefSeq" id="WP_017744414.1">
    <property type="nucleotide sequence ID" value="NZ_KQ976354.1"/>
</dbReference>
<evidence type="ECO:0000313" key="2">
    <source>
        <dbReference type="EMBL" id="KYC41266.1"/>
    </source>
</evidence>
<dbReference type="Gene3D" id="1.10.150.290">
    <property type="entry name" value="S-adenosyl-L-methionine-dependent methyltransferases"/>
    <property type="match status" value="1"/>
</dbReference>
<dbReference type="Pfam" id="PF13847">
    <property type="entry name" value="Methyltransf_31"/>
    <property type="match status" value="1"/>
</dbReference>
<dbReference type="Proteomes" id="UP000076925">
    <property type="component" value="Unassembled WGS sequence"/>
</dbReference>
<keyword evidence="2" id="KW-0808">Transferase</keyword>
<accession>A0A139X9C1</accession>
<gene>
    <name evidence="2" type="ORF">WA1_22645</name>
</gene>
<keyword evidence="3" id="KW-1185">Reference proteome</keyword>
<dbReference type="InterPro" id="IPR023149">
    <property type="entry name" value="Trans_acon_MeTrfase_C"/>
</dbReference>
<dbReference type="PANTHER" id="PTHR43861">
    <property type="entry name" value="TRANS-ACONITATE 2-METHYLTRANSFERASE-RELATED"/>
    <property type="match status" value="1"/>
</dbReference>
<organism evidence="2 3">
    <name type="scientific">Scytonema hofmannii PCC 7110</name>
    <dbReference type="NCBI Taxonomy" id="128403"/>
    <lineage>
        <taxon>Bacteria</taxon>
        <taxon>Bacillati</taxon>
        <taxon>Cyanobacteriota</taxon>
        <taxon>Cyanophyceae</taxon>
        <taxon>Nostocales</taxon>
        <taxon>Scytonemataceae</taxon>
        <taxon>Scytonema</taxon>
    </lineage>
</organism>
<dbReference type="AlphaFoldDB" id="A0A139X9C1"/>
<proteinExistence type="predicted"/>
<dbReference type="CDD" id="cd02440">
    <property type="entry name" value="AdoMet_MTases"/>
    <property type="match status" value="1"/>
</dbReference>
<sequence>MVTSDTWNPTQYEKFQAERSRPFYDLVNMVRSQEGMRVLDLGCGTGKLTKYLHEKTAARETIGLDASENMLQAARQFEGHGLCFEQGRIEENSVQGKFDLVFSNAALQWVTGHEALFEKLRAKLQLGGQLAVQVPAMDSEPVHTVAAEVAQEFSQELRGYVQRLEVLSPEKYARLLYKLGFVEQFVRLQIYGHVLPSREAVIEWYRGTLLTTYEQQLDTETYERFLQRYREKLMKYLEDENPFFFPYKRILIWGRLGDFA</sequence>
<dbReference type="PANTHER" id="PTHR43861:SF1">
    <property type="entry name" value="TRANS-ACONITATE 2-METHYLTRANSFERASE"/>
    <property type="match status" value="1"/>
</dbReference>
<dbReference type="OrthoDB" id="9760689at2"/>
<comment type="caution">
    <text evidence="2">The sequence shown here is derived from an EMBL/GenBank/DDBJ whole genome shotgun (WGS) entry which is preliminary data.</text>
</comment>
<keyword evidence="2" id="KW-0489">Methyltransferase</keyword>
<evidence type="ECO:0000259" key="1">
    <source>
        <dbReference type="Pfam" id="PF13847"/>
    </source>
</evidence>
<dbReference type="STRING" id="128403.WA1_22645"/>
<feature type="domain" description="Methyltransferase" evidence="1">
    <location>
        <begin position="33"/>
        <end position="154"/>
    </location>
</feature>
<dbReference type="InterPro" id="IPR029063">
    <property type="entry name" value="SAM-dependent_MTases_sf"/>
</dbReference>
<reference evidence="2 3" key="1">
    <citation type="journal article" date="2013" name="Genome Biol. Evol.">
        <title>Genomes of Stigonematalean cyanobacteria (subsection V) and the evolution of oxygenic photosynthesis from prokaryotes to plastids.</title>
        <authorList>
            <person name="Dagan T."/>
            <person name="Roettger M."/>
            <person name="Stucken K."/>
            <person name="Landan G."/>
            <person name="Koch R."/>
            <person name="Major P."/>
            <person name="Gould S.B."/>
            <person name="Goremykin V.V."/>
            <person name="Rippka R."/>
            <person name="Tandeau de Marsac N."/>
            <person name="Gugger M."/>
            <person name="Lockhart P.J."/>
            <person name="Allen J.F."/>
            <person name="Brune I."/>
            <person name="Maus I."/>
            <person name="Puhler A."/>
            <person name="Martin W.F."/>
        </authorList>
    </citation>
    <scope>NUCLEOTIDE SEQUENCE [LARGE SCALE GENOMIC DNA]</scope>
    <source>
        <strain evidence="2 3">PCC 7110</strain>
    </source>
</reference>
<protein>
    <submittedName>
        <fullName evidence="2">Trans-aconitate methyltransferase</fullName>
    </submittedName>
</protein>
<dbReference type="EMBL" id="ANNX02000022">
    <property type="protein sequence ID" value="KYC41266.1"/>
    <property type="molecule type" value="Genomic_DNA"/>
</dbReference>
<dbReference type="Gene3D" id="3.40.50.150">
    <property type="entry name" value="Vaccinia Virus protein VP39"/>
    <property type="match status" value="1"/>
</dbReference>
<name>A0A139X9C1_9CYAN</name>
<dbReference type="SUPFAM" id="SSF53335">
    <property type="entry name" value="S-adenosyl-L-methionine-dependent methyltransferases"/>
    <property type="match status" value="1"/>
</dbReference>